<evidence type="ECO:0000313" key="2">
    <source>
        <dbReference type="Proteomes" id="UP000290218"/>
    </source>
</evidence>
<dbReference type="OrthoDB" id="9797766at2"/>
<evidence type="ECO:0000313" key="1">
    <source>
        <dbReference type="EMBL" id="RXK55859.1"/>
    </source>
</evidence>
<dbReference type="RefSeq" id="WP_129047225.1">
    <property type="nucleotide sequence ID" value="NZ_SDHX01000001.1"/>
</dbReference>
<accession>A0A4V1M6L9</accession>
<comment type="caution">
    <text evidence="1">The sequence shown here is derived from an EMBL/GenBank/DDBJ whole genome shotgun (WGS) entry which is preliminary data.</text>
</comment>
<dbReference type="Proteomes" id="UP000290218">
    <property type="component" value="Unassembled WGS sequence"/>
</dbReference>
<proteinExistence type="predicted"/>
<dbReference type="Gene3D" id="3.30.460.40">
    <property type="match status" value="1"/>
</dbReference>
<evidence type="ECO:0008006" key="3">
    <source>
        <dbReference type="Google" id="ProtNLM"/>
    </source>
</evidence>
<name>A0A4V1M6L9_9BACT</name>
<organism evidence="1 2">
    <name type="scientific">Oleiharenicola lentus</name>
    <dbReference type="NCBI Taxonomy" id="2508720"/>
    <lineage>
        <taxon>Bacteria</taxon>
        <taxon>Pseudomonadati</taxon>
        <taxon>Verrucomicrobiota</taxon>
        <taxon>Opitutia</taxon>
        <taxon>Opitutales</taxon>
        <taxon>Opitutaceae</taxon>
        <taxon>Oleiharenicola</taxon>
    </lineage>
</organism>
<keyword evidence="2" id="KW-1185">Reference proteome</keyword>
<reference evidence="1 2" key="1">
    <citation type="submission" date="2019-01" db="EMBL/GenBank/DDBJ databases">
        <title>Lacunisphaera sp. strain TWA-58.</title>
        <authorList>
            <person name="Chen W.-M."/>
        </authorList>
    </citation>
    <scope>NUCLEOTIDE SEQUENCE [LARGE SCALE GENOMIC DNA]</scope>
    <source>
        <strain evidence="1 2">TWA-58</strain>
    </source>
</reference>
<dbReference type="InterPro" id="IPR043519">
    <property type="entry name" value="NT_sf"/>
</dbReference>
<dbReference type="EMBL" id="SDHX01000001">
    <property type="protein sequence ID" value="RXK55859.1"/>
    <property type="molecule type" value="Genomic_DNA"/>
</dbReference>
<sequence length="167" mass="18954">MEDENPPAGLTRPPDDRDLTALARELNRLGARYIVIGGVAINRLGFIRATDDLDLLIARDMANQRLVRRALEILPDKAVKELAEDEDLSEWVVVRVNDTITVDLMTEATGIAYEEAERFVDWHEVDGVAVPFANAELMLRFKQGWRDKDALDRKFLEERKDGPHSAE</sequence>
<protein>
    <recommendedName>
        <fullName evidence="3">Nucleotidyltransferase family protein</fullName>
    </recommendedName>
</protein>
<dbReference type="AlphaFoldDB" id="A0A4V1M6L9"/>
<gene>
    <name evidence="1" type="ORF">ESB00_08240</name>
</gene>
<dbReference type="SUPFAM" id="SSF81301">
    <property type="entry name" value="Nucleotidyltransferase"/>
    <property type="match status" value="1"/>
</dbReference>